<feature type="domain" description="VOC" evidence="1">
    <location>
        <begin position="10"/>
        <end position="124"/>
    </location>
</feature>
<accession>A0A1X7J9G2</accession>
<protein>
    <submittedName>
        <fullName evidence="2">Catechol 2,3-dioxygenase</fullName>
    </submittedName>
</protein>
<dbReference type="PROSITE" id="PS51819">
    <property type="entry name" value="VOC"/>
    <property type="match status" value="1"/>
</dbReference>
<organism evidence="2 3">
    <name type="scientific">Agreia pratensis</name>
    <dbReference type="NCBI Taxonomy" id="150121"/>
    <lineage>
        <taxon>Bacteria</taxon>
        <taxon>Bacillati</taxon>
        <taxon>Actinomycetota</taxon>
        <taxon>Actinomycetes</taxon>
        <taxon>Micrococcales</taxon>
        <taxon>Microbacteriaceae</taxon>
        <taxon>Agreia</taxon>
    </lineage>
</organism>
<dbReference type="STRING" id="150121.SAMN06296010_1143"/>
<dbReference type="Gene3D" id="3.10.180.10">
    <property type="entry name" value="2,3-Dihydroxybiphenyl 1,2-Dioxygenase, domain 1"/>
    <property type="match status" value="1"/>
</dbReference>
<keyword evidence="2" id="KW-0560">Oxidoreductase</keyword>
<evidence type="ECO:0000259" key="1">
    <source>
        <dbReference type="PROSITE" id="PS51819"/>
    </source>
</evidence>
<keyword evidence="2" id="KW-0223">Dioxygenase</keyword>
<evidence type="ECO:0000313" key="3">
    <source>
        <dbReference type="Proteomes" id="UP000193244"/>
    </source>
</evidence>
<dbReference type="InterPro" id="IPR037523">
    <property type="entry name" value="VOC_core"/>
</dbReference>
<sequence length="126" mass="13744">MTNSNTRTPQLGRFAPTLAVTDIDRSISFFREFLALEVHFTNGQPTGFAIVRNGPAELHLTLVKNHRGGSHNVAHLLVDDAAALYSTMDAAGVRMIKGLRDADYGLRGFVFCDPDGNRIDVGQSMP</sequence>
<proteinExistence type="predicted"/>
<dbReference type="GO" id="GO:0051213">
    <property type="term" value="F:dioxygenase activity"/>
    <property type="evidence" value="ECO:0007669"/>
    <property type="project" value="UniProtKB-KW"/>
</dbReference>
<dbReference type="Pfam" id="PF00903">
    <property type="entry name" value="Glyoxalase"/>
    <property type="match status" value="1"/>
</dbReference>
<gene>
    <name evidence="2" type="ORF">SAMN06296010_1143</name>
</gene>
<reference evidence="3" key="1">
    <citation type="submission" date="2017-04" db="EMBL/GenBank/DDBJ databases">
        <authorList>
            <person name="Varghese N."/>
            <person name="Submissions S."/>
        </authorList>
    </citation>
    <scope>NUCLEOTIDE SEQUENCE [LARGE SCALE GENOMIC DNA]</scope>
    <source>
        <strain evidence="3">VKM Ac-2510</strain>
    </source>
</reference>
<dbReference type="Proteomes" id="UP000193244">
    <property type="component" value="Unassembled WGS sequence"/>
</dbReference>
<name>A0A1X7J9G2_9MICO</name>
<dbReference type="InterPro" id="IPR029068">
    <property type="entry name" value="Glyas_Bleomycin-R_OHBP_Dase"/>
</dbReference>
<keyword evidence="3" id="KW-1185">Reference proteome</keyword>
<dbReference type="EMBL" id="FXAY01000002">
    <property type="protein sequence ID" value="SMG23966.1"/>
    <property type="molecule type" value="Genomic_DNA"/>
</dbReference>
<dbReference type="OrthoDB" id="9804907at2"/>
<dbReference type="InterPro" id="IPR004360">
    <property type="entry name" value="Glyas_Fos-R_dOase_dom"/>
</dbReference>
<dbReference type="AlphaFoldDB" id="A0A1X7J9G2"/>
<dbReference type="SUPFAM" id="SSF54593">
    <property type="entry name" value="Glyoxalase/Bleomycin resistance protein/Dihydroxybiphenyl dioxygenase"/>
    <property type="match status" value="1"/>
</dbReference>
<dbReference type="RefSeq" id="WP_085483940.1">
    <property type="nucleotide sequence ID" value="NZ_FXAY01000002.1"/>
</dbReference>
<evidence type="ECO:0000313" key="2">
    <source>
        <dbReference type="EMBL" id="SMG23966.1"/>
    </source>
</evidence>